<dbReference type="CDD" id="cd00041">
    <property type="entry name" value="CUB"/>
    <property type="match status" value="5"/>
</dbReference>
<evidence type="ECO:0000259" key="4">
    <source>
        <dbReference type="PROSITE" id="PS01180"/>
    </source>
</evidence>
<organism evidence="5">
    <name type="scientific">Clastoptera arizonana</name>
    <name type="common">Arizona spittle bug</name>
    <dbReference type="NCBI Taxonomy" id="38151"/>
    <lineage>
        <taxon>Eukaryota</taxon>
        <taxon>Metazoa</taxon>
        <taxon>Ecdysozoa</taxon>
        <taxon>Arthropoda</taxon>
        <taxon>Hexapoda</taxon>
        <taxon>Insecta</taxon>
        <taxon>Pterygota</taxon>
        <taxon>Neoptera</taxon>
        <taxon>Paraneoptera</taxon>
        <taxon>Hemiptera</taxon>
        <taxon>Auchenorrhyncha</taxon>
        <taxon>Cercopoidea</taxon>
        <taxon>Clastopteridae</taxon>
        <taxon>Clastoptera</taxon>
    </lineage>
</organism>
<dbReference type="GO" id="GO:0005886">
    <property type="term" value="C:plasma membrane"/>
    <property type="evidence" value="ECO:0007669"/>
    <property type="project" value="TreeGrafter"/>
</dbReference>
<dbReference type="SUPFAM" id="SSF57424">
    <property type="entry name" value="LDL receptor-like module"/>
    <property type="match status" value="1"/>
</dbReference>
<dbReference type="Pfam" id="PF00431">
    <property type="entry name" value="CUB"/>
    <property type="match status" value="5"/>
</dbReference>
<dbReference type="SMART" id="SM00192">
    <property type="entry name" value="LDLa"/>
    <property type="match status" value="1"/>
</dbReference>
<dbReference type="InterPro" id="IPR035914">
    <property type="entry name" value="Sperma_CUB_dom_sf"/>
</dbReference>
<gene>
    <name evidence="5" type="ORF">g.11179</name>
</gene>
<dbReference type="InterPro" id="IPR053207">
    <property type="entry name" value="Non-NMDA_GluR_Accessory"/>
</dbReference>
<dbReference type="SMART" id="SM00042">
    <property type="entry name" value="CUB"/>
    <property type="match status" value="5"/>
</dbReference>
<keyword evidence="1" id="KW-1015">Disulfide bond</keyword>
<accession>A0A1B6EEM9</accession>
<dbReference type="PANTHER" id="PTHR47537:SF6">
    <property type="entry name" value="CUB DOMAIN-CONTAINING PROTEIN"/>
    <property type="match status" value="1"/>
</dbReference>
<dbReference type="SUPFAM" id="SSF49854">
    <property type="entry name" value="Spermadhesin, CUB domain"/>
    <property type="match status" value="5"/>
</dbReference>
<evidence type="ECO:0000313" key="5">
    <source>
        <dbReference type="EMBL" id="JAS36388.1"/>
    </source>
</evidence>
<reference evidence="5" key="1">
    <citation type="submission" date="2015-12" db="EMBL/GenBank/DDBJ databases">
        <title>De novo transcriptome assembly of four potential Pierce s Disease insect vectors from Arizona vineyards.</title>
        <authorList>
            <person name="Tassone E.E."/>
        </authorList>
    </citation>
    <scope>NUCLEOTIDE SEQUENCE</scope>
</reference>
<keyword evidence="3" id="KW-1133">Transmembrane helix</keyword>
<feature type="domain" description="CUB" evidence="4">
    <location>
        <begin position="610"/>
        <end position="736"/>
    </location>
</feature>
<dbReference type="InterPro" id="IPR000859">
    <property type="entry name" value="CUB_dom"/>
</dbReference>
<dbReference type="Gene3D" id="4.10.400.10">
    <property type="entry name" value="Low-density Lipoprotein Receptor"/>
    <property type="match status" value="1"/>
</dbReference>
<dbReference type="InterPro" id="IPR036055">
    <property type="entry name" value="LDL_receptor-like_sf"/>
</dbReference>
<dbReference type="InterPro" id="IPR002172">
    <property type="entry name" value="LDrepeatLR_classA_rpt"/>
</dbReference>
<feature type="non-terminal residue" evidence="5">
    <location>
        <position position="1"/>
    </location>
</feature>
<feature type="domain" description="CUB" evidence="4">
    <location>
        <begin position="472"/>
        <end position="601"/>
    </location>
</feature>
<evidence type="ECO:0000256" key="1">
    <source>
        <dbReference type="ARBA" id="ARBA00023157"/>
    </source>
</evidence>
<evidence type="ECO:0000256" key="2">
    <source>
        <dbReference type="PROSITE-ProRule" id="PRU00059"/>
    </source>
</evidence>
<feature type="domain" description="CUB" evidence="4">
    <location>
        <begin position="42"/>
        <end position="168"/>
    </location>
</feature>
<dbReference type="AlphaFoldDB" id="A0A1B6EEM9"/>
<dbReference type="EMBL" id="GEDC01000910">
    <property type="protein sequence ID" value="JAS36388.1"/>
    <property type="molecule type" value="Transcribed_RNA"/>
</dbReference>
<keyword evidence="3" id="KW-0812">Transmembrane</keyword>
<dbReference type="Gene3D" id="2.60.120.290">
    <property type="entry name" value="Spermadhesin, CUB domain"/>
    <property type="match status" value="5"/>
</dbReference>
<keyword evidence="3" id="KW-0472">Membrane</keyword>
<dbReference type="PANTHER" id="PTHR47537">
    <property type="entry name" value="CUBILIN"/>
    <property type="match status" value="1"/>
</dbReference>
<proteinExistence type="predicted"/>
<comment type="caution">
    <text evidence="2">Lacks conserved residue(s) required for the propagation of feature annotation.</text>
</comment>
<protein>
    <recommendedName>
        <fullName evidence="4">CUB domain-containing protein</fullName>
    </recommendedName>
</protein>
<dbReference type="PROSITE" id="PS01180">
    <property type="entry name" value="CUB"/>
    <property type="match status" value="5"/>
</dbReference>
<feature type="domain" description="CUB" evidence="4">
    <location>
        <begin position="325"/>
        <end position="457"/>
    </location>
</feature>
<feature type="domain" description="CUB" evidence="4">
    <location>
        <begin position="184"/>
        <end position="303"/>
    </location>
</feature>
<dbReference type="CDD" id="cd00112">
    <property type="entry name" value="LDLa"/>
    <property type="match status" value="1"/>
</dbReference>
<sequence length="852" mass="95496">SESFVKLGYSMAPVLRHSPARRLVLSLSLCLLSIALRATSECDRKFVSRVGGATNGTFSAPTLVNSGGHSRQCVYTFIAAPNQRVEILFTAFNLRGTPPECIHEYLDVYSEVFQSEAAELINSPFGGRYCGPIPPRRRISLYRTIALSFYTDKNSTNPGLFEGKYRFINDSEYQIGTPAPNSPCSFTVHVNQKRTGNIVSPTYPGAYPKDLTCTYLFIGEQGQRVRIEFRDFDLFFGGPHCPFDVVKVFDGRTNDSAVIGTYCGQQRNLVLYSSESILLVTFETLQRTANTQNRGFKGIFEFSESFVKLDFIAKNDGEHIRGSECDQKILSKKESSGFVFSPNYPFPYVPKIVCRYFIYGMQDSQHLERVKLEFIKFDIPKVKEDKTKEKTSECSDGYLKIYLKGQEATDSYDKFDHELCGNTSKPTTMVSDGPRLVMVFSSGELQGQGFKAKYTFETEYRIPGTAAPDGSCTFTYRSSSRKKGEFNSPRYPSNYPSQTNCSYTFIATPNEQVTIVFDHFKVRADQANASVGSYGTVTCQEDWLEMYNIYRDNTEKLIGRYCGMTSPGPLDSFRGAVGVRVLLHSDQEGVFSGFKARYSFEVAKNIYGDCGGNASSSDYGVITSPNYPSKYGGPSRGMASKTCNWYIHVRPNHKILLNFEYFAVEGDPSTRGCPAAVVRLWDVASSPSGTPLELCGEKSETDKWQYMSETNMLRISFISADKSVGARGFQLIWTEITESSAVCGEFQCTKSSYCIADKLRCNKVVNCGAFDGSDEDNCVVVESMDWMWNSIIGGVTCAVVVFFLLCVWCQRRHRRHLRHPHLSRRHLPSPGSTRQQHVCDELGQRFASVDSV</sequence>
<name>A0A1B6EEM9_9HEMI</name>
<evidence type="ECO:0000256" key="3">
    <source>
        <dbReference type="SAM" id="Phobius"/>
    </source>
</evidence>
<feature type="transmembrane region" description="Helical" evidence="3">
    <location>
        <begin position="786"/>
        <end position="809"/>
    </location>
</feature>